<reference evidence="3" key="2">
    <citation type="submission" date="2020-11" db="EMBL/GenBank/DDBJ databases">
        <authorList>
            <person name="McCartney M.A."/>
            <person name="Auch B."/>
            <person name="Kono T."/>
            <person name="Mallez S."/>
            <person name="Becker A."/>
            <person name="Gohl D.M."/>
            <person name="Silverstein K.A.T."/>
            <person name="Koren S."/>
            <person name="Bechman K.B."/>
            <person name="Herman A."/>
            <person name="Abrahante J.E."/>
            <person name="Garbe J."/>
        </authorList>
    </citation>
    <scope>NUCLEOTIDE SEQUENCE</scope>
    <source>
        <strain evidence="3">Duluth1</strain>
        <tissue evidence="3">Whole animal</tissue>
    </source>
</reference>
<feature type="chain" id="PRO_5039279399" description="Secreted protein" evidence="2">
    <location>
        <begin position="17"/>
        <end position="92"/>
    </location>
</feature>
<protein>
    <recommendedName>
        <fullName evidence="5">Secreted protein</fullName>
    </recommendedName>
</protein>
<feature type="signal peptide" evidence="2">
    <location>
        <begin position="1"/>
        <end position="16"/>
    </location>
</feature>
<organism evidence="3 4">
    <name type="scientific">Dreissena polymorpha</name>
    <name type="common">Zebra mussel</name>
    <name type="synonym">Mytilus polymorpha</name>
    <dbReference type="NCBI Taxonomy" id="45954"/>
    <lineage>
        <taxon>Eukaryota</taxon>
        <taxon>Metazoa</taxon>
        <taxon>Spiralia</taxon>
        <taxon>Lophotrochozoa</taxon>
        <taxon>Mollusca</taxon>
        <taxon>Bivalvia</taxon>
        <taxon>Autobranchia</taxon>
        <taxon>Heteroconchia</taxon>
        <taxon>Euheterodonta</taxon>
        <taxon>Imparidentia</taxon>
        <taxon>Neoheterodontei</taxon>
        <taxon>Myida</taxon>
        <taxon>Dreissenoidea</taxon>
        <taxon>Dreissenidae</taxon>
        <taxon>Dreissena</taxon>
    </lineage>
</organism>
<evidence type="ECO:0000256" key="2">
    <source>
        <dbReference type="SAM" id="SignalP"/>
    </source>
</evidence>
<proteinExistence type="predicted"/>
<comment type="caution">
    <text evidence="3">The sequence shown here is derived from an EMBL/GenBank/DDBJ whole genome shotgun (WGS) entry which is preliminary data.</text>
</comment>
<dbReference type="Proteomes" id="UP000828390">
    <property type="component" value="Unassembled WGS sequence"/>
</dbReference>
<gene>
    <name evidence="3" type="ORF">DPMN_034393</name>
</gene>
<evidence type="ECO:0000313" key="4">
    <source>
        <dbReference type="Proteomes" id="UP000828390"/>
    </source>
</evidence>
<keyword evidence="4" id="KW-1185">Reference proteome</keyword>
<dbReference type="AlphaFoldDB" id="A0A9D4RK18"/>
<dbReference type="EMBL" id="JAIWYP010000002">
    <property type="protein sequence ID" value="KAH3871199.1"/>
    <property type="molecule type" value="Genomic_DNA"/>
</dbReference>
<evidence type="ECO:0008006" key="5">
    <source>
        <dbReference type="Google" id="ProtNLM"/>
    </source>
</evidence>
<accession>A0A9D4RK18</accession>
<feature type="region of interest" description="Disordered" evidence="1">
    <location>
        <begin position="38"/>
        <end position="68"/>
    </location>
</feature>
<sequence>MINVQVFCSLFLFVFSEPNGDAKIQTFIRRSLQGNEATRARRGTCATSKGASKRAERGAVAEGPASKKGQRRAVVVVEGAREEGRNNDEWAF</sequence>
<evidence type="ECO:0000256" key="1">
    <source>
        <dbReference type="SAM" id="MobiDB-lite"/>
    </source>
</evidence>
<name>A0A9D4RK18_DREPO</name>
<reference evidence="3" key="1">
    <citation type="journal article" date="2019" name="bioRxiv">
        <title>The Genome of the Zebra Mussel, Dreissena polymorpha: A Resource for Invasive Species Research.</title>
        <authorList>
            <person name="McCartney M.A."/>
            <person name="Auch B."/>
            <person name="Kono T."/>
            <person name="Mallez S."/>
            <person name="Zhang Y."/>
            <person name="Obille A."/>
            <person name="Becker A."/>
            <person name="Abrahante J.E."/>
            <person name="Garbe J."/>
            <person name="Badalamenti J.P."/>
            <person name="Herman A."/>
            <person name="Mangelson H."/>
            <person name="Liachko I."/>
            <person name="Sullivan S."/>
            <person name="Sone E.D."/>
            <person name="Koren S."/>
            <person name="Silverstein K.A.T."/>
            <person name="Beckman K.B."/>
            <person name="Gohl D.M."/>
        </authorList>
    </citation>
    <scope>NUCLEOTIDE SEQUENCE</scope>
    <source>
        <strain evidence="3">Duluth1</strain>
        <tissue evidence="3">Whole animal</tissue>
    </source>
</reference>
<evidence type="ECO:0000313" key="3">
    <source>
        <dbReference type="EMBL" id="KAH3871199.1"/>
    </source>
</evidence>
<keyword evidence="2" id="KW-0732">Signal</keyword>